<keyword evidence="1" id="KW-0175">Coiled coil</keyword>
<dbReference type="Proteomes" id="UP000188298">
    <property type="component" value="Chromosome"/>
</dbReference>
<evidence type="ECO:0000313" key="2">
    <source>
        <dbReference type="EMBL" id="AQQ60005.1"/>
    </source>
</evidence>
<dbReference type="RefSeq" id="WP_077388923.1">
    <property type="nucleotide sequence ID" value="NZ_CP019645.1"/>
</dbReference>
<evidence type="ECO:0000313" key="3">
    <source>
        <dbReference type="Proteomes" id="UP000188298"/>
    </source>
</evidence>
<name>A0A1Q2LI18_9HELI</name>
<feature type="coiled-coil region" evidence="1">
    <location>
        <begin position="104"/>
        <end position="172"/>
    </location>
</feature>
<dbReference type="AlphaFoldDB" id="A0A1Q2LI18"/>
<reference evidence="2 3" key="1">
    <citation type="submission" date="2017-02" db="EMBL/GenBank/DDBJ databases">
        <title>Whole genome sequencing of Helicobacter bilis strain AAQJH.</title>
        <authorList>
            <person name="Conlan S."/>
            <person name="Thomas P.J."/>
            <person name="Mullikin J."/>
            <person name="Palmore T.N."/>
            <person name="Frank K.M."/>
            <person name="Segre J.A."/>
        </authorList>
    </citation>
    <scope>NUCLEOTIDE SEQUENCE [LARGE SCALE GENOMIC DNA]</scope>
    <source>
        <strain evidence="2 3">AAQJH</strain>
    </source>
</reference>
<organism evidence="2 3">
    <name type="scientific">Helicobacter bilis</name>
    <dbReference type="NCBI Taxonomy" id="37372"/>
    <lineage>
        <taxon>Bacteria</taxon>
        <taxon>Pseudomonadati</taxon>
        <taxon>Campylobacterota</taxon>
        <taxon>Epsilonproteobacteria</taxon>
        <taxon>Campylobacterales</taxon>
        <taxon>Helicobacteraceae</taxon>
        <taxon>Helicobacter</taxon>
    </lineage>
</organism>
<evidence type="ECO:0000256" key="1">
    <source>
        <dbReference type="SAM" id="Coils"/>
    </source>
</evidence>
<proteinExistence type="predicted"/>
<gene>
    <name evidence="2" type="ORF">XJ32_07775</name>
</gene>
<dbReference type="EMBL" id="CP019645">
    <property type="protein sequence ID" value="AQQ60005.1"/>
    <property type="molecule type" value="Genomic_DNA"/>
</dbReference>
<protein>
    <submittedName>
        <fullName evidence="2">Uncharacterized protein</fullName>
    </submittedName>
</protein>
<sequence>MHLWYLYKHKENLDDESKLDEIEAHTIKLLRTNYPEEFNSDRSKTEANLDELAKIAELKTILDKVAGRKNEIMQQKVQDFSKQKAEIVDKYLQDLVKYVGELKSELESTDIKELEEQRKQIQNTKETASMDVNLAYQNTLSYFERDLKDSLINKLNAKYREATGDVDNAESVETKTETYEVSTSKWYNPFSWGSTKTETETYSVTTIRTGAVKSALSNLIENIEQEIRDSNFNAMQSFKDKVPKEIIPALRKSIIDNGGDETSININRLRYILQSIVNSIDLPDISYTNHRLPEGSGTLEGWAAESFMEEAKNFIATLKNEVKEDITKHANRILQTLKKVELGNELFSEYDKQLEQLKNDIENKTQAITELQTITKELSAIR</sequence>
<feature type="coiled-coil region" evidence="1">
    <location>
        <begin position="347"/>
        <end position="374"/>
    </location>
</feature>
<dbReference type="KEGG" id="hbl:XJ32_07775"/>
<accession>A0A1Q2LI18</accession>